<dbReference type="PROSITE" id="PS00022">
    <property type="entry name" value="EGF_1"/>
    <property type="match status" value="1"/>
</dbReference>
<evidence type="ECO:0000259" key="1">
    <source>
        <dbReference type="PROSITE" id="PS00022"/>
    </source>
</evidence>
<protein>
    <recommendedName>
        <fullName evidence="1 2">EGF-like domain-containing protein</fullName>
    </recommendedName>
</protein>
<evidence type="ECO:0000313" key="4">
    <source>
        <dbReference type="Proteomes" id="UP000054047"/>
    </source>
</evidence>
<evidence type="ECO:0000313" key="3">
    <source>
        <dbReference type="EMBL" id="KIH60421.1"/>
    </source>
</evidence>
<dbReference type="Gene3D" id="3.40.390.10">
    <property type="entry name" value="Collagenase (Catalytic Domain)"/>
    <property type="match status" value="1"/>
</dbReference>
<name>A0A0C2GTF5_9BILA</name>
<organism evidence="3 4">
    <name type="scientific">Ancylostoma duodenale</name>
    <dbReference type="NCBI Taxonomy" id="51022"/>
    <lineage>
        <taxon>Eukaryota</taxon>
        <taxon>Metazoa</taxon>
        <taxon>Ecdysozoa</taxon>
        <taxon>Nematoda</taxon>
        <taxon>Chromadorea</taxon>
        <taxon>Rhabditida</taxon>
        <taxon>Rhabditina</taxon>
        <taxon>Rhabditomorpha</taxon>
        <taxon>Strongyloidea</taxon>
        <taxon>Ancylostomatidae</taxon>
        <taxon>Ancylostomatinae</taxon>
        <taxon>Ancylostoma</taxon>
    </lineage>
</organism>
<dbReference type="Pfam" id="PF01400">
    <property type="entry name" value="Astacin"/>
    <property type="match status" value="1"/>
</dbReference>
<reference evidence="3 4" key="1">
    <citation type="submission" date="2013-12" db="EMBL/GenBank/DDBJ databases">
        <title>Draft genome of the parsitic nematode Ancylostoma duodenale.</title>
        <authorList>
            <person name="Mitreva M."/>
        </authorList>
    </citation>
    <scope>NUCLEOTIDE SEQUENCE [LARGE SCALE GENOMIC DNA]</scope>
    <source>
        <strain evidence="3 4">Zhejiang</strain>
    </source>
</reference>
<dbReference type="GO" id="GO:0004222">
    <property type="term" value="F:metalloendopeptidase activity"/>
    <property type="evidence" value="ECO:0007669"/>
    <property type="project" value="InterPro"/>
</dbReference>
<dbReference type="OrthoDB" id="291007at2759"/>
<feature type="non-terminal residue" evidence="3">
    <location>
        <position position="172"/>
    </location>
</feature>
<dbReference type="PROSITE" id="PS01186">
    <property type="entry name" value="EGF_2"/>
    <property type="match status" value="1"/>
</dbReference>
<dbReference type="InterPro" id="IPR024079">
    <property type="entry name" value="MetalloPept_cat_dom_sf"/>
</dbReference>
<dbReference type="GO" id="GO:0006508">
    <property type="term" value="P:proteolysis"/>
    <property type="evidence" value="ECO:0007669"/>
    <property type="project" value="InterPro"/>
</dbReference>
<dbReference type="InterPro" id="IPR000742">
    <property type="entry name" value="EGF"/>
</dbReference>
<proteinExistence type="predicted"/>
<accession>A0A0C2GTF5</accession>
<dbReference type="SUPFAM" id="SSF55486">
    <property type="entry name" value="Metalloproteases ('zincins'), catalytic domain"/>
    <property type="match status" value="1"/>
</dbReference>
<dbReference type="AlphaFoldDB" id="A0A0C2GTF5"/>
<keyword evidence="4" id="KW-1185">Reference proteome</keyword>
<gene>
    <name evidence="3" type="ORF">ANCDUO_09329</name>
</gene>
<dbReference type="EMBL" id="KN730974">
    <property type="protein sequence ID" value="KIH60421.1"/>
    <property type="molecule type" value="Genomic_DNA"/>
</dbReference>
<evidence type="ECO:0000259" key="2">
    <source>
        <dbReference type="PROSITE" id="PS01186"/>
    </source>
</evidence>
<sequence length="172" mass="19496">MTANDSVSVVYEDDGNCYTFFENETWLVVITPECFDIVGVTHELGDALGLGHAHNRQDCDEYITVDDTIIEEFYNDVAEAYKKGVRKDYDATLEFIGSDRCKSSQTQCQHRGYPNPKKCDECVCPSGYGGKFCDEKPPGCGNVFIEKSGQITITIRKPDDDRDYFKCTHWIQ</sequence>
<feature type="domain" description="EGF-like" evidence="1 2">
    <location>
        <begin position="122"/>
        <end position="133"/>
    </location>
</feature>
<dbReference type="Proteomes" id="UP000054047">
    <property type="component" value="Unassembled WGS sequence"/>
</dbReference>
<dbReference type="InterPro" id="IPR001506">
    <property type="entry name" value="Peptidase_M12A"/>
</dbReference>